<keyword evidence="3" id="KW-0624">Polysaccharide degradation</keyword>
<dbReference type="RefSeq" id="WP_311702373.1">
    <property type="nucleotide sequence ID" value="NZ_JAVREL010000001.1"/>
</dbReference>
<dbReference type="Gene3D" id="2.60.40.290">
    <property type="match status" value="1"/>
</dbReference>
<evidence type="ECO:0000256" key="1">
    <source>
        <dbReference type="ARBA" id="ARBA00022729"/>
    </source>
</evidence>
<dbReference type="PANTHER" id="PTHR48081:SF13">
    <property type="entry name" value="ALPHA_BETA HYDROLASE"/>
    <property type="match status" value="1"/>
</dbReference>
<dbReference type="InterPro" id="IPR049492">
    <property type="entry name" value="BD-FAE-like_dom"/>
</dbReference>
<dbReference type="InterPro" id="IPR012291">
    <property type="entry name" value="CBM2_carb-bd_dom_sf"/>
</dbReference>
<keyword evidence="6" id="KW-1185">Reference proteome</keyword>
<sequence length="350" mass="36373">MAGVSVRSSSQAQFPAQVHDAKAAIRWLRSNAGQYGLDPSRFAVMGDSSGGWVANMATLTGGVTSLEGSIGVTGVSSAVQAGVSFFGPTDFLQMNAQRPPGGGLDHDGPGSPESMLIGCAIQTCPDRVQEANPIRYVDANDPPMMLLHGQADNIVPHGQSALLHDALKAACVDTRFFSVPGAGHGTSDVLSSSRYGTQTVRTVSDCRETVTVGSPNPSWSEVANFLDTALDVEGGTPDPDPDPDPGLCEVTYTANTWNTGFTASVSITNTGTTPLNGWALEWTWPGNQRVTSAWNATVAQTGSQVTARNAPYNGTIPPGTRAEFGFQATYSGTNDAPAQFSLNGTDCAAA</sequence>
<comment type="caution">
    <text evidence="5">The sequence shown here is derived from an EMBL/GenBank/DDBJ whole genome shotgun (WGS) entry which is preliminary data.</text>
</comment>
<evidence type="ECO:0000259" key="4">
    <source>
        <dbReference type="PROSITE" id="PS51173"/>
    </source>
</evidence>
<evidence type="ECO:0000256" key="2">
    <source>
        <dbReference type="ARBA" id="ARBA00022801"/>
    </source>
</evidence>
<dbReference type="InterPro" id="IPR008965">
    <property type="entry name" value="CBM2/CBM3_carb-bd_dom_sf"/>
</dbReference>
<accession>A0ABU2MKS1</accession>
<dbReference type="InterPro" id="IPR050300">
    <property type="entry name" value="GDXG_lipolytic_enzyme"/>
</dbReference>
<dbReference type="PROSITE" id="PS51173">
    <property type="entry name" value="CBM2"/>
    <property type="match status" value="1"/>
</dbReference>
<proteinExistence type="predicted"/>
<dbReference type="Pfam" id="PF00553">
    <property type="entry name" value="CBM_2"/>
    <property type="match status" value="1"/>
</dbReference>
<dbReference type="SMART" id="SM00637">
    <property type="entry name" value="CBD_II"/>
    <property type="match status" value="1"/>
</dbReference>
<dbReference type="SUPFAM" id="SSF53474">
    <property type="entry name" value="alpha/beta-Hydrolases"/>
    <property type="match status" value="1"/>
</dbReference>
<dbReference type="Gene3D" id="3.40.50.1820">
    <property type="entry name" value="alpha/beta hydrolase"/>
    <property type="match status" value="1"/>
</dbReference>
<dbReference type="InterPro" id="IPR001919">
    <property type="entry name" value="CBD2"/>
</dbReference>
<keyword evidence="3" id="KW-0119">Carbohydrate metabolism</keyword>
<evidence type="ECO:0000313" key="5">
    <source>
        <dbReference type="EMBL" id="MDT0341259.1"/>
    </source>
</evidence>
<dbReference type="PANTHER" id="PTHR48081">
    <property type="entry name" value="AB HYDROLASE SUPERFAMILY PROTEIN C4A8.06C"/>
    <property type="match status" value="1"/>
</dbReference>
<dbReference type="InterPro" id="IPR029058">
    <property type="entry name" value="AB_hydrolase_fold"/>
</dbReference>
<dbReference type="Proteomes" id="UP001183246">
    <property type="component" value="Unassembled WGS sequence"/>
</dbReference>
<dbReference type="EMBL" id="JAVREL010000001">
    <property type="protein sequence ID" value="MDT0341259.1"/>
    <property type="molecule type" value="Genomic_DNA"/>
</dbReference>
<feature type="domain" description="CBM2" evidence="4">
    <location>
        <begin position="241"/>
        <end position="350"/>
    </location>
</feature>
<evidence type="ECO:0000256" key="3">
    <source>
        <dbReference type="ARBA" id="ARBA00023326"/>
    </source>
</evidence>
<protein>
    <submittedName>
        <fullName evidence="5">Cellulose binding domain-containing protein</fullName>
    </submittedName>
</protein>
<dbReference type="Pfam" id="PF20434">
    <property type="entry name" value="BD-FAE"/>
    <property type="match status" value="1"/>
</dbReference>
<evidence type="ECO:0000313" key="6">
    <source>
        <dbReference type="Proteomes" id="UP001183246"/>
    </source>
</evidence>
<keyword evidence="1" id="KW-0732">Signal</keyword>
<gene>
    <name evidence="5" type="ORF">RM590_01095</name>
</gene>
<dbReference type="SUPFAM" id="SSF49384">
    <property type="entry name" value="Carbohydrate-binding domain"/>
    <property type="match status" value="1"/>
</dbReference>
<name>A0ABU2MKS1_9ACTN</name>
<organism evidence="5 6">
    <name type="scientific">Streptomyces litchfieldiae</name>
    <dbReference type="NCBI Taxonomy" id="3075543"/>
    <lineage>
        <taxon>Bacteria</taxon>
        <taxon>Bacillati</taxon>
        <taxon>Actinomycetota</taxon>
        <taxon>Actinomycetes</taxon>
        <taxon>Kitasatosporales</taxon>
        <taxon>Streptomycetaceae</taxon>
        <taxon>Streptomyces</taxon>
    </lineage>
</organism>
<keyword evidence="2" id="KW-0378">Hydrolase</keyword>
<reference evidence="6" key="1">
    <citation type="submission" date="2023-07" db="EMBL/GenBank/DDBJ databases">
        <title>30 novel species of actinomycetes from the DSMZ collection.</title>
        <authorList>
            <person name="Nouioui I."/>
        </authorList>
    </citation>
    <scope>NUCLEOTIDE SEQUENCE [LARGE SCALE GENOMIC DNA]</scope>
    <source>
        <strain evidence="6">DSM 44938</strain>
    </source>
</reference>